<feature type="non-terminal residue" evidence="1">
    <location>
        <position position="123"/>
    </location>
</feature>
<sequence>MCLLCCPNDSKLFRRIKSSDDRDILQNDLTKLQEWSQKWLLQFNETKCKVMHIGKQVDPFVYYINNVPLSVTHEEKDLGIYVTPDWKSATHVAKVAAKANSMVGRIRHTFTYINKEIFKAVYP</sequence>
<protein>
    <recommendedName>
        <fullName evidence="3">Reverse transcriptase</fullName>
    </recommendedName>
</protein>
<keyword evidence="2" id="KW-1185">Reference proteome</keyword>
<name>A0AAV2PJX3_MEGNR</name>
<evidence type="ECO:0008006" key="3">
    <source>
        <dbReference type="Google" id="ProtNLM"/>
    </source>
</evidence>
<organism evidence="1 2">
    <name type="scientific">Meganyctiphanes norvegica</name>
    <name type="common">Northern krill</name>
    <name type="synonym">Thysanopoda norvegica</name>
    <dbReference type="NCBI Taxonomy" id="48144"/>
    <lineage>
        <taxon>Eukaryota</taxon>
        <taxon>Metazoa</taxon>
        <taxon>Ecdysozoa</taxon>
        <taxon>Arthropoda</taxon>
        <taxon>Crustacea</taxon>
        <taxon>Multicrustacea</taxon>
        <taxon>Malacostraca</taxon>
        <taxon>Eumalacostraca</taxon>
        <taxon>Eucarida</taxon>
        <taxon>Euphausiacea</taxon>
        <taxon>Euphausiidae</taxon>
        <taxon>Meganyctiphanes</taxon>
    </lineage>
</organism>
<dbReference type="PRINTS" id="PR01345">
    <property type="entry name" value="CERVTRCPTASE"/>
</dbReference>
<dbReference type="Proteomes" id="UP001497623">
    <property type="component" value="Unassembled WGS sequence"/>
</dbReference>
<reference evidence="1 2" key="1">
    <citation type="submission" date="2024-05" db="EMBL/GenBank/DDBJ databases">
        <authorList>
            <person name="Wallberg A."/>
        </authorList>
    </citation>
    <scope>NUCLEOTIDE SEQUENCE [LARGE SCALE GENOMIC DNA]</scope>
</reference>
<evidence type="ECO:0000313" key="2">
    <source>
        <dbReference type="Proteomes" id="UP001497623"/>
    </source>
</evidence>
<comment type="caution">
    <text evidence="1">The sequence shown here is derived from an EMBL/GenBank/DDBJ whole genome shotgun (WGS) entry which is preliminary data.</text>
</comment>
<evidence type="ECO:0000313" key="1">
    <source>
        <dbReference type="EMBL" id="CAL4060479.1"/>
    </source>
</evidence>
<dbReference type="EMBL" id="CAXKWB010000373">
    <property type="protein sequence ID" value="CAL4060479.1"/>
    <property type="molecule type" value="Genomic_DNA"/>
</dbReference>
<accession>A0AAV2PJX3</accession>
<gene>
    <name evidence="1" type="ORF">MNOR_LOCUS1407</name>
</gene>
<dbReference type="AlphaFoldDB" id="A0AAV2PJX3"/>
<dbReference type="PANTHER" id="PTHR33332">
    <property type="entry name" value="REVERSE TRANSCRIPTASE DOMAIN-CONTAINING PROTEIN"/>
    <property type="match status" value="1"/>
</dbReference>
<proteinExistence type="predicted"/>